<organism evidence="2 3">
    <name type="scientific">Rothia mucilaginosa</name>
    <dbReference type="NCBI Taxonomy" id="43675"/>
    <lineage>
        <taxon>Bacteria</taxon>
        <taxon>Bacillati</taxon>
        <taxon>Actinomycetota</taxon>
        <taxon>Actinomycetes</taxon>
        <taxon>Micrococcales</taxon>
        <taxon>Micrococcaceae</taxon>
        <taxon>Rothia</taxon>
    </lineage>
</organism>
<dbReference type="AlphaFoldDB" id="A0A930L570"/>
<dbReference type="Proteomes" id="UP000713964">
    <property type="component" value="Unassembled WGS sequence"/>
</dbReference>
<proteinExistence type="predicted"/>
<reference evidence="2" key="1">
    <citation type="submission" date="2020-04" db="EMBL/GenBank/DDBJ databases">
        <title>Deep metagenomics examines the oral microbiome during advanced dental caries in children, revealing novel taxa and co-occurrences with host molecules.</title>
        <authorList>
            <person name="Baker J.L."/>
            <person name="Morton J.T."/>
            <person name="Dinis M."/>
            <person name="Alvarez R."/>
            <person name="Tran N.C."/>
            <person name="Knight R."/>
            <person name="Edlund A."/>
        </authorList>
    </citation>
    <scope>NUCLEOTIDE SEQUENCE</scope>
    <source>
        <strain evidence="2">JCVI_29_bin.11</strain>
    </source>
</reference>
<keyword evidence="1" id="KW-1133">Transmembrane helix</keyword>
<keyword evidence="1" id="KW-0472">Membrane</keyword>
<accession>A0A930L570</accession>
<sequence>MARHVKNNTEIYEFKDRYVRGTADINFTKYIPEEFLNWVLWIYMALFTIPVWAFFTALKFWPLTLVPISSIAWALPCIFGWMLYEKDRHSSVPTTLRAKLLWSYYSRATHLQVNGKPYRGAKRIVQVKMIHPSTRTPKQHDNS</sequence>
<feature type="transmembrane region" description="Helical" evidence="1">
    <location>
        <begin position="35"/>
        <end position="55"/>
    </location>
</feature>
<evidence type="ECO:0000313" key="3">
    <source>
        <dbReference type="Proteomes" id="UP000713964"/>
    </source>
</evidence>
<comment type="caution">
    <text evidence="2">The sequence shown here is derived from an EMBL/GenBank/DDBJ whole genome shotgun (WGS) entry which is preliminary data.</text>
</comment>
<gene>
    <name evidence="2" type="ORF">HXO58_09595</name>
</gene>
<protein>
    <submittedName>
        <fullName evidence="2">Uncharacterized protein</fullName>
    </submittedName>
</protein>
<dbReference type="EMBL" id="JABZXL010000042">
    <property type="protein sequence ID" value="MBF1660066.1"/>
    <property type="molecule type" value="Genomic_DNA"/>
</dbReference>
<evidence type="ECO:0000313" key="2">
    <source>
        <dbReference type="EMBL" id="MBF1660066.1"/>
    </source>
</evidence>
<name>A0A930L570_9MICC</name>
<keyword evidence="1" id="KW-0812">Transmembrane</keyword>
<feature type="transmembrane region" description="Helical" evidence="1">
    <location>
        <begin position="61"/>
        <end position="84"/>
    </location>
</feature>
<evidence type="ECO:0000256" key="1">
    <source>
        <dbReference type="SAM" id="Phobius"/>
    </source>
</evidence>